<dbReference type="PANTHER" id="PTHR10799">
    <property type="entry name" value="SNF2/RAD54 HELICASE FAMILY"/>
    <property type="match status" value="1"/>
</dbReference>
<dbReference type="InterPro" id="IPR027417">
    <property type="entry name" value="P-loop_NTPase"/>
</dbReference>
<dbReference type="Gene3D" id="3.40.50.10810">
    <property type="entry name" value="Tandem AAA-ATPase domain"/>
    <property type="match status" value="1"/>
</dbReference>
<dbReference type="EMBL" id="JAGFBS010000020">
    <property type="protein sequence ID" value="KAG6373967.1"/>
    <property type="molecule type" value="Genomic_DNA"/>
</dbReference>
<dbReference type="GO" id="GO:0016787">
    <property type="term" value="F:hydrolase activity"/>
    <property type="evidence" value="ECO:0007669"/>
    <property type="project" value="UniProtKB-KW"/>
</dbReference>
<evidence type="ECO:0000313" key="5">
    <source>
        <dbReference type="EMBL" id="KAG6373967.1"/>
    </source>
</evidence>
<comment type="caution">
    <text evidence="5">The sequence shown here is derived from an EMBL/GenBank/DDBJ whole genome shotgun (WGS) entry which is preliminary data.</text>
</comment>
<feature type="chain" id="PRO_5034695907" evidence="3">
    <location>
        <begin position="19"/>
        <end position="618"/>
    </location>
</feature>
<evidence type="ECO:0000259" key="4">
    <source>
        <dbReference type="SMART" id="SM00487"/>
    </source>
</evidence>
<evidence type="ECO:0000256" key="2">
    <source>
        <dbReference type="ARBA" id="ARBA00022840"/>
    </source>
</evidence>
<dbReference type="SMART" id="SM00487">
    <property type="entry name" value="DEXDc"/>
    <property type="match status" value="1"/>
</dbReference>
<proteinExistence type="predicted"/>
<keyword evidence="5" id="KW-0378">Hydrolase</keyword>
<keyword evidence="1" id="KW-0547">Nucleotide-binding</keyword>
<sequence length="618" mass="70596">MPTLSISGALLLLGTTEGLPWTVVTWQTLTGIPGVPWFTTADAAENAPAPNWNGWTTRKAKMVRAYAESLWNCRNLDAQVKMLKSRDGENQQAGRIAWREFIDSNWTRVWKMPKVIDQVFKDSGCTPYDAMAELDVKQLPHADDFMLSAKVLRPLATRLFGRDAFVKTSQTIKPQVRRFVEVVIANTWNRYRRNSSLEMKKMEDGKAEIATMWSELSKPGASPTVAQLKKYIALVQRVMRIMTLYKDSGTLHEFQDKKRELEAMLASARQDDTEQGLIEKLPKVIRDALDKLAKEFQVRDIERALMAALETMSPEGEDQVEIPEGEAVDLSNWREGVEDLRHLSEDQLWQQLGFEERRLPFFQEWTDPEAGIEPWSEEGEEWLATQVDYRRPLVPRWHQLVGILRMLQRAFDNQPIMLMDGVGIGKTLQAIGFIVCLAYYRSYFNSHARFPGHFRSKTWQGKAGNIPDFPVIIICPVNLQDQWVREMHRFLRKGTFDIFPYVGKLVTRSTWWKAGYPQSHQPANRRIILAVHSAVQDDGVAVFEEGDTPGSVKNNATHALYLNQTVFGYKYSVCIVDEAHQARKHNKLHMALRAMGSRSSMMVALTATPVTTNPQARV</sequence>
<dbReference type="GO" id="GO:0005524">
    <property type="term" value="F:ATP binding"/>
    <property type="evidence" value="ECO:0007669"/>
    <property type="project" value="InterPro"/>
</dbReference>
<keyword evidence="3" id="KW-0732">Signal</keyword>
<dbReference type="InterPro" id="IPR038718">
    <property type="entry name" value="SNF2-like_sf"/>
</dbReference>
<dbReference type="InterPro" id="IPR014001">
    <property type="entry name" value="Helicase_ATP-bd"/>
</dbReference>
<evidence type="ECO:0000256" key="3">
    <source>
        <dbReference type="SAM" id="SignalP"/>
    </source>
</evidence>
<evidence type="ECO:0000256" key="1">
    <source>
        <dbReference type="ARBA" id="ARBA00022741"/>
    </source>
</evidence>
<accession>A0A8I2YLP8</accession>
<name>A0A8I2YLP8_9AGAM</name>
<evidence type="ECO:0000313" key="6">
    <source>
        <dbReference type="Proteomes" id="UP000683000"/>
    </source>
</evidence>
<gene>
    <name evidence="5" type="ORF">JVT61DRAFT_6133</name>
</gene>
<dbReference type="InterPro" id="IPR000330">
    <property type="entry name" value="SNF2_N"/>
</dbReference>
<protein>
    <submittedName>
        <fullName evidence="5">P-loop containing nucleoside triphosphate hydrolase protein</fullName>
    </submittedName>
</protein>
<dbReference type="SUPFAM" id="SSF52540">
    <property type="entry name" value="P-loop containing nucleoside triphosphate hydrolases"/>
    <property type="match status" value="1"/>
</dbReference>
<organism evidence="5 6">
    <name type="scientific">Boletus reticuloceps</name>
    <dbReference type="NCBI Taxonomy" id="495285"/>
    <lineage>
        <taxon>Eukaryota</taxon>
        <taxon>Fungi</taxon>
        <taxon>Dikarya</taxon>
        <taxon>Basidiomycota</taxon>
        <taxon>Agaricomycotina</taxon>
        <taxon>Agaricomycetes</taxon>
        <taxon>Agaricomycetidae</taxon>
        <taxon>Boletales</taxon>
        <taxon>Boletineae</taxon>
        <taxon>Boletaceae</taxon>
        <taxon>Boletoideae</taxon>
        <taxon>Boletus</taxon>
    </lineage>
</organism>
<feature type="domain" description="Helicase ATP-binding" evidence="4">
    <location>
        <begin position="391"/>
        <end position="618"/>
    </location>
</feature>
<dbReference type="Pfam" id="PF00176">
    <property type="entry name" value="SNF2-rel_dom"/>
    <property type="match status" value="1"/>
</dbReference>
<keyword evidence="2" id="KW-0067">ATP-binding</keyword>
<reference evidence="5" key="1">
    <citation type="submission" date="2021-03" db="EMBL/GenBank/DDBJ databases">
        <title>Evolutionary innovations through gain and loss of genes in the ectomycorrhizal Boletales.</title>
        <authorList>
            <person name="Wu G."/>
            <person name="Miyauchi S."/>
            <person name="Morin E."/>
            <person name="Yang Z.-L."/>
            <person name="Xu J."/>
            <person name="Martin F.M."/>
        </authorList>
    </citation>
    <scope>NUCLEOTIDE SEQUENCE</scope>
    <source>
        <strain evidence="5">BR01</strain>
    </source>
</reference>
<dbReference type="Proteomes" id="UP000683000">
    <property type="component" value="Unassembled WGS sequence"/>
</dbReference>
<dbReference type="OrthoDB" id="3270319at2759"/>
<keyword evidence="6" id="KW-1185">Reference proteome</keyword>
<dbReference type="AlphaFoldDB" id="A0A8I2YLP8"/>
<feature type="signal peptide" evidence="3">
    <location>
        <begin position="1"/>
        <end position="18"/>
    </location>
</feature>